<dbReference type="STRING" id="1801754.A3D42_00780"/>
<dbReference type="PANTHER" id="PTHR21716:SF4">
    <property type="entry name" value="TRANSMEMBRANE PROTEIN 245"/>
    <property type="match status" value="1"/>
</dbReference>
<name>A0A1F6W575_9BACT</name>
<keyword evidence="4 6" id="KW-1133">Transmembrane helix</keyword>
<dbReference type="PANTHER" id="PTHR21716">
    <property type="entry name" value="TRANSMEMBRANE PROTEIN"/>
    <property type="match status" value="1"/>
</dbReference>
<evidence type="ECO:0000256" key="4">
    <source>
        <dbReference type="ARBA" id="ARBA00022989"/>
    </source>
</evidence>
<feature type="transmembrane region" description="Helical" evidence="6">
    <location>
        <begin position="140"/>
        <end position="162"/>
    </location>
</feature>
<comment type="subcellular location">
    <subcellularLocation>
        <location evidence="1">Membrane</location>
        <topology evidence="1">Multi-pass membrane protein</topology>
    </subcellularLocation>
</comment>
<dbReference type="AlphaFoldDB" id="A0A1F6W575"/>
<evidence type="ECO:0000313" key="8">
    <source>
        <dbReference type="Proteomes" id="UP000177777"/>
    </source>
</evidence>
<gene>
    <name evidence="7" type="ORF">A3D42_00780</name>
</gene>
<sequence>MQTKTAEKYFFFGLLLATFVFTFLIFRPFWVVLVLGISFSIVLHPIFLWLRKFMAEWVAAFITVVLFTVLLCGPLLGIGTLVFNQSQNLYDAVVGNGDIDPLLDSLSDTLNRFLPEGINFDIQAKISGFISFTSNNIAKIFTATLSAFFSFILMLLIIFYFLKDGTKWKRAIVVLSPLGDKDDEKIITRLSQSVNAVIKGSLMIALIQGLVMGFGLFIFGVPNAALWGVVASVCSLVPTIGTALVSVPAIIFLLISGQTPEAIGLGVWAFAAVGLIDNLLTPYMVGEKMNIPPLLILFSILGGISFLGPVGILMGPLAISLLYTLISIYRNEFKQNQQPNSLI</sequence>
<evidence type="ECO:0000256" key="2">
    <source>
        <dbReference type="ARBA" id="ARBA00009773"/>
    </source>
</evidence>
<feature type="transmembrane region" description="Helical" evidence="6">
    <location>
        <begin position="296"/>
        <end position="326"/>
    </location>
</feature>
<feature type="transmembrane region" description="Helical" evidence="6">
    <location>
        <begin position="32"/>
        <end position="50"/>
    </location>
</feature>
<accession>A0A1F6W575</accession>
<comment type="caution">
    <text evidence="7">The sequence shown here is derived from an EMBL/GenBank/DDBJ whole genome shotgun (WGS) entry which is preliminary data.</text>
</comment>
<evidence type="ECO:0008006" key="9">
    <source>
        <dbReference type="Google" id="ProtNLM"/>
    </source>
</evidence>
<evidence type="ECO:0000313" key="7">
    <source>
        <dbReference type="EMBL" id="OGI77041.1"/>
    </source>
</evidence>
<dbReference type="EMBL" id="MFUE01000019">
    <property type="protein sequence ID" value="OGI77041.1"/>
    <property type="molecule type" value="Genomic_DNA"/>
</dbReference>
<evidence type="ECO:0000256" key="1">
    <source>
        <dbReference type="ARBA" id="ARBA00004141"/>
    </source>
</evidence>
<dbReference type="GO" id="GO:0016020">
    <property type="term" value="C:membrane"/>
    <property type="evidence" value="ECO:0007669"/>
    <property type="project" value="UniProtKB-SubCell"/>
</dbReference>
<keyword evidence="5 6" id="KW-0472">Membrane</keyword>
<keyword evidence="3 6" id="KW-0812">Transmembrane</keyword>
<feature type="transmembrane region" description="Helical" evidence="6">
    <location>
        <begin position="196"/>
        <end position="219"/>
    </location>
</feature>
<dbReference type="GO" id="GO:0022857">
    <property type="term" value="F:transmembrane transporter activity"/>
    <property type="evidence" value="ECO:0007669"/>
    <property type="project" value="InterPro"/>
</dbReference>
<protein>
    <recommendedName>
        <fullName evidence="9">AI-2E family transporter</fullName>
    </recommendedName>
</protein>
<feature type="transmembrane region" description="Helical" evidence="6">
    <location>
        <begin position="225"/>
        <end position="255"/>
    </location>
</feature>
<dbReference type="Pfam" id="PF01594">
    <property type="entry name" value="AI-2E_transport"/>
    <property type="match status" value="1"/>
</dbReference>
<proteinExistence type="inferred from homology"/>
<feature type="transmembrane region" description="Helical" evidence="6">
    <location>
        <begin position="262"/>
        <end position="284"/>
    </location>
</feature>
<evidence type="ECO:0000256" key="6">
    <source>
        <dbReference type="SAM" id="Phobius"/>
    </source>
</evidence>
<dbReference type="Proteomes" id="UP000177777">
    <property type="component" value="Unassembled WGS sequence"/>
</dbReference>
<reference evidence="7 8" key="1">
    <citation type="journal article" date="2016" name="Nat. Commun.">
        <title>Thousands of microbial genomes shed light on interconnected biogeochemical processes in an aquifer system.</title>
        <authorList>
            <person name="Anantharaman K."/>
            <person name="Brown C.T."/>
            <person name="Hug L.A."/>
            <person name="Sharon I."/>
            <person name="Castelle C.J."/>
            <person name="Probst A.J."/>
            <person name="Thomas B.C."/>
            <person name="Singh A."/>
            <person name="Wilkins M.J."/>
            <person name="Karaoz U."/>
            <person name="Brodie E.L."/>
            <person name="Williams K.H."/>
            <person name="Hubbard S.S."/>
            <person name="Banfield J.F."/>
        </authorList>
    </citation>
    <scope>NUCLEOTIDE SEQUENCE [LARGE SCALE GENOMIC DNA]</scope>
</reference>
<comment type="similarity">
    <text evidence="2">Belongs to the autoinducer-2 exporter (AI-2E) (TC 2.A.86) family.</text>
</comment>
<feature type="transmembrane region" description="Helical" evidence="6">
    <location>
        <begin position="57"/>
        <end position="83"/>
    </location>
</feature>
<evidence type="ECO:0000256" key="3">
    <source>
        <dbReference type="ARBA" id="ARBA00022692"/>
    </source>
</evidence>
<feature type="transmembrane region" description="Helical" evidence="6">
    <location>
        <begin position="9"/>
        <end position="26"/>
    </location>
</feature>
<organism evidence="7 8">
    <name type="scientific">Candidatus Nomurabacteria bacterium RIFCSPHIGHO2_02_FULL_41_18</name>
    <dbReference type="NCBI Taxonomy" id="1801754"/>
    <lineage>
        <taxon>Bacteria</taxon>
        <taxon>Candidatus Nomuraibacteriota</taxon>
    </lineage>
</organism>
<evidence type="ECO:0000256" key="5">
    <source>
        <dbReference type="ARBA" id="ARBA00023136"/>
    </source>
</evidence>
<dbReference type="InterPro" id="IPR002549">
    <property type="entry name" value="AI-2E-like"/>
</dbReference>
<dbReference type="InterPro" id="IPR001958">
    <property type="entry name" value="Tet-R_TetA/multi-R_MdtG-like"/>
</dbReference>
<dbReference type="PRINTS" id="PR01035">
    <property type="entry name" value="TCRTETA"/>
</dbReference>